<accession>A0A372ZSA7</accession>
<keyword evidence="3" id="KW-1185">Reference proteome</keyword>
<dbReference type="GO" id="GO:0003677">
    <property type="term" value="F:DNA binding"/>
    <property type="evidence" value="ECO:0007669"/>
    <property type="project" value="InterPro"/>
</dbReference>
<dbReference type="PROSITE" id="PS50943">
    <property type="entry name" value="HTH_CROC1"/>
    <property type="match status" value="1"/>
</dbReference>
<protein>
    <submittedName>
        <fullName evidence="2">XRE family transcriptional regulator</fullName>
    </submittedName>
</protein>
<evidence type="ECO:0000259" key="1">
    <source>
        <dbReference type="PROSITE" id="PS50943"/>
    </source>
</evidence>
<evidence type="ECO:0000313" key="3">
    <source>
        <dbReference type="Proteomes" id="UP000263377"/>
    </source>
</evidence>
<name>A0A372ZSA7_9ACTN</name>
<evidence type="ECO:0000313" key="2">
    <source>
        <dbReference type="EMBL" id="RGD58404.1"/>
    </source>
</evidence>
<reference evidence="2 3" key="1">
    <citation type="submission" date="2018-08" db="EMBL/GenBank/DDBJ databases">
        <title>Diversity &amp; Physiological Properties of Lignin-Decomposing Actinobacteria from Soil.</title>
        <authorList>
            <person name="Roh S.G."/>
            <person name="Kim S.B."/>
        </authorList>
    </citation>
    <scope>NUCLEOTIDE SEQUENCE [LARGE SCALE GENOMIC DNA]</scope>
    <source>
        <strain evidence="2 3">MMS17-GH009</strain>
    </source>
</reference>
<dbReference type="EMBL" id="QVIG01000001">
    <property type="protein sequence ID" value="RGD58404.1"/>
    <property type="molecule type" value="Genomic_DNA"/>
</dbReference>
<proteinExistence type="predicted"/>
<dbReference type="SMART" id="SM00530">
    <property type="entry name" value="HTH_XRE"/>
    <property type="match status" value="1"/>
</dbReference>
<comment type="caution">
    <text evidence="2">The sequence shown here is derived from an EMBL/GenBank/DDBJ whole genome shotgun (WGS) entry which is preliminary data.</text>
</comment>
<dbReference type="AlphaFoldDB" id="A0A372ZSA7"/>
<dbReference type="InterPro" id="IPR010982">
    <property type="entry name" value="Lambda_DNA-bd_dom_sf"/>
</dbReference>
<dbReference type="CDD" id="cd00093">
    <property type="entry name" value="HTH_XRE"/>
    <property type="match status" value="1"/>
</dbReference>
<feature type="domain" description="HTH cro/C1-type" evidence="1">
    <location>
        <begin position="49"/>
        <end position="104"/>
    </location>
</feature>
<dbReference type="InterPro" id="IPR001387">
    <property type="entry name" value="Cro/C1-type_HTH"/>
</dbReference>
<gene>
    <name evidence="2" type="ORF">DR950_11955</name>
</gene>
<dbReference type="SUPFAM" id="SSF47413">
    <property type="entry name" value="lambda repressor-like DNA-binding domains"/>
    <property type="match status" value="1"/>
</dbReference>
<sequence>MRRSHMDMRAPHQAASVGMALLVALGGPLNWKSEAIREASQARNYGRIIELARTHQRMTQAQLGQVCGLSQSAISRLEKRGVSPYAMDVLLKVSQHLGIPVALLGLAEVPTLARIGTESVERRQFLGAAAAVAVSPALAVAASCVDEADHQASSLRLVTTSYRRLDGSTPSRELADAVRSHLRLIQGLISAAPTHAHRIRLAAIASEAASLAAWLAWDTGDNGSARSLYGAAIKAARSGANPLLAAYQTGSLAQFEAHAGNGAMALGLVKRARSFLEADSPRVADAWLSSVEALGHAAAGDQRSCDRALTRSRASLESNTHGEQPPWPWVFTFDEAKVASFRVTCGANLGLSKWVSDSTGPVLATGHAKQRALLMLDLAAGQLAEGQIEAAFALATEALKTGLTYRSGRIVERSRELRRRFNTSSPPKAVREFDERLHGVYL</sequence>
<organism evidence="2 3">
    <name type="scientific">Kitasatospora xanthocidica</name>
    <dbReference type="NCBI Taxonomy" id="83382"/>
    <lineage>
        <taxon>Bacteria</taxon>
        <taxon>Bacillati</taxon>
        <taxon>Actinomycetota</taxon>
        <taxon>Actinomycetes</taxon>
        <taxon>Kitasatosporales</taxon>
        <taxon>Streptomycetaceae</taxon>
        <taxon>Kitasatospora</taxon>
    </lineage>
</organism>
<dbReference type="Pfam" id="PF01381">
    <property type="entry name" value="HTH_3"/>
    <property type="match status" value="1"/>
</dbReference>
<dbReference type="Gene3D" id="1.10.260.40">
    <property type="entry name" value="lambda repressor-like DNA-binding domains"/>
    <property type="match status" value="1"/>
</dbReference>
<dbReference type="Proteomes" id="UP000263377">
    <property type="component" value="Unassembled WGS sequence"/>
</dbReference>